<evidence type="ECO:0000313" key="2">
    <source>
        <dbReference type="Proteomes" id="UP001499978"/>
    </source>
</evidence>
<keyword evidence="2" id="KW-1185">Reference proteome</keyword>
<sequence length="333" mass="34141">MHPTLGQIQADKGTVMQRLSRTTTLLTVAAVSVATLTGLTALPAAAQPDSTVPAQELNNATLSIPPLAGEPQCPSGQVKFTNGRATAGELVELVLGKPVNTNLDGDAAGETAVLVTCAGVTSVGQIIAVERADAGIVALGRVVGPRADVRDVTGVKAAKDGGVVATVADHAPLDGDSAQPQTQGRTFIWKAGRYVQSAGPKHFPLRDDSTDIGLVTGGVVTKVVGGVVSGSLTAVVSNVGPRASTGQMIVLDVKGWKITSDDVTCQNPDVGTQVCRREEPLEPGESARLRFAMRAEAGSKPAATGTARVKLIEGMTVDTNLDNDMSPIRTRAA</sequence>
<dbReference type="EMBL" id="BAAARY010000007">
    <property type="protein sequence ID" value="GAA2521491.1"/>
    <property type="molecule type" value="Genomic_DNA"/>
</dbReference>
<gene>
    <name evidence="1" type="ORF">GCM10010201_19230</name>
</gene>
<accession>A0ABN3NKU2</accession>
<organism evidence="1 2">
    <name type="scientific">Pilimelia columellifera subsp. columellifera</name>
    <dbReference type="NCBI Taxonomy" id="706583"/>
    <lineage>
        <taxon>Bacteria</taxon>
        <taxon>Bacillati</taxon>
        <taxon>Actinomycetota</taxon>
        <taxon>Actinomycetes</taxon>
        <taxon>Micromonosporales</taxon>
        <taxon>Micromonosporaceae</taxon>
        <taxon>Pilimelia</taxon>
    </lineage>
</organism>
<comment type="caution">
    <text evidence="1">The sequence shown here is derived from an EMBL/GenBank/DDBJ whole genome shotgun (WGS) entry which is preliminary data.</text>
</comment>
<reference evidence="1 2" key="1">
    <citation type="journal article" date="2019" name="Int. J. Syst. Evol. Microbiol.">
        <title>The Global Catalogue of Microorganisms (GCM) 10K type strain sequencing project: providing services to taxonomists for standard genome sequencing and annotation.</title>
        <authorList>
            <consortium name="The Broad Institute Genomics Platform"/>
            <consortium name="The Broad Institute Genome Sequencing Center for Infectious Disease"/>
            <person name="Wu L."/>
            <person name="Ma J."/>
        </authorList>
    </citation>
    <scope>NUCLEOTIDE SEQUENCE [LARGE SCALE GENOMIC DNA]</scope>
    <source>
        <strain evidence="1 2">JCM 3367</strain>
    </source>
</reference>
<protein>
    <submittedName>
        <fullName evidence="1">Uncharacterized protein</fullName>
    </submittedName>
</protein>
<evidence type="ECO:0000313" key="1">
    <source>
        <dbReference type="EMBL" id="GAA2521491.1"/>
    </source>
</evidence>
<dbReference type="Proteomes" id="UP001499978">
    <property type="component" value="Unassembled WGS sequence"/>
</dbReference>
<proteinExistence type="predicted"/>
<name>A0ABN3NKU2_9ACTN</name>